<organism evidence="5 6">
    <name type="scientific">Miscanthus lutarioriparius</name>
    <dbReference type="NCBI Taxonomy" id="422564"/>
    <lineage>
        <taxon>Eukaryota</taxon>
        <taxon>Viridiplantae</taxon>
        <taxon>Streptophyta</taxon>
        <taxon>Embryophyta</taxon>
        <taxon>Tracheophyta</taxon>
        <taxon>Spermatophyta</taxon>
        <taxon>Magnoliopsida</taxon>
        <taxon>Liliopsida</taxon>
        <taxon>Poales</taxon>
        <taxon>Poaceae</taxon>
        <taxon>PACMAD clade</taxon>
        <taxon>Panicoideae</taxon>
        <taxon>Andropogonodae</taxon>
        <taxon>Andropogoneae</taxon>
        <taxon>Saccharinae</taxon>
        <taxon>Miscanthus</taxon>
    </lineage>
</organism>
<feature type="compositionally biased region" description="Polar residues" evidence="4">
    <location>
        <begin position="405"/>
        <end position="416"/>
    </location>
</feature>
<proteinExistence type="predicted"/>
<name>A0A811PQV4_9POAL</name>
<dbReference type="NCBIfam" id="TIGR00756">
    <property type="entry name" value="PPR"/>
    <property type="match status" value="3"/>
</dbReference>
<dbReference type="OrthoDB" id="185373at2759"/>
<dbReference type="EMBL" id="CAJGYO010000008">
    <property type="protein sequence ID" value="CAD6250174.1"/>
    <property type="molecule type" value="Genomic_DNA"/>
</dbReference>
<feature type="repeat" description="PPR" evidence="3">
    <location>
        <begin position="247"/>
        <end position="281"/>
    </location>
</feature>
<evidence type="ECO:0000256" key="4">
    <source>
        <dbReference type="SAM" id="MobiDB-lite"/>
    </source>
</evidence>
<feature type="repeat" description="PPR" evidence="3">
    <location>
        <begin position="282"/>
        <end position="316"/>
    </location>
</feature>
<reference evidence="5" key="1">
    <citation type="submission" date="2020-10" db="EMBL/GenBank/DDBJ databases">
        <authorList>
            <person name="Han B."/>
            <person name="Lu T."/>
            <person name="Zhao Q."/>
            <person name="Huang X."/>
            <person name="Zhao Y."/>
        </authorList>
    </citation>
    <scope>NUCLEOTIDE SEQUENCE</scope>
</reference>
<dbReference type="PROSITE" id="PS51375">
    <property type="entry name" value="PPR"/>
    <property type="match status" value="4"/>
</dbReference>
<dbReference type="PANTHER" id="PTHR47937:SF2">
    <property type="entry name" value="PENTATRICOPEPTIDE (PPR) REPEAT-CONTAINING PROTEIN, PF01535'-RELATED"/>
    <property type="match status" value="1"/>
</dbReference>
<dbReference type="Pfam" id="PF01535">
    <property type="entry name" value="PPR"/>
    <property type="match status" value="2"/>
</dbReference>
<feature type="compositionally biased region" description="Low complexity" evidence="4">
    <location>
        <begin position="454"/>
        <end position="468"/>
    </location>
</feature>
<dbReference type="Gene3D" id="1.25.40.10">
    <property type="entry name" value="Tetratricopeptide repeat domain"/>
    <property type="match status" value="2"/>
</dbReference>
<keyword evidence="2" id="KW-0809">Transit peptide</keyword>
<evidence type="ECO:0000256" key="3">
    <source>
        <dbReference type="PROSITE-ProRule" id="PRU00708"/>
    </source>
</evidence>
<dbReference type="InterPro" id="IPR002885">
    <property type="entry name" value="PPR_rpt"/>
</dbReference>
<feature type="repeat" description="PPR" evidence="3">
    <location>
        <begin position="177"/>
        <end position="211"/>
    </location>
</feature>
<evidence type="ECO:0000256" key="2">
    <source>
        <dbReference type="ARBA" id="ARBA00022946"/>
    </source>
</evidence>
<evidence type="ECO:0008006" key="7">
    <source>
        <dbReference type="Google" id="ProtNLM"/>
    </source>
</evidence>
<dbReference type="InterPro" id="IPR052308">
    <property type="entry name" value="PPR_domain-containing"/>
</dbReference>
<evidence type="ECO:0000313" key="5">
    <source>
        <dbReference type="EMBL" id="CAD6250174.1"/>
    </source>
</evidence>
<feature type="compositionally biased region" description="Low complexity" evidence="4">
    <location>
        <begin position="423"/>
        <end position="441"/>
    </location>
</feature>
<feature type="region of interest" description="Disordered" evidence="4">
    <location>
        <begin position="399"/>
        <end position="468"/>
    </location>
</feature>
<comment type="caution">
    <text evidence="5">The sequence shown here is derived from an EMBL/GenBank/DDBJ whole genome shotgun (WGS) entry which is preliminary data.</text>
</comment>
<dbReference type="Proteomes" id="UP000604825">
    <property type="component" value="Unassembled WGS sequence"/>
</dbReference>
<sequence>MAALATLLRHGRRTHAHGLRLSRALSTTTPTTTGGAITLSDAKRQLRRERDPDRVVSILEAIDTASISAASTRHALSLAARRLSRSRRFADAEALLSSHLTASNTEAHLAAVLCCYASANLPEKAIDAFRSAVPSLPAPISPLPFNALLSTFIRCRRYSRVPVLFAELSKEFSITPDATSYGILVKAYCMTRDDAKAKQALDLMREQGISPTTSIYTTLIDNMYKNKMTNEAECLWKEMVESGCEPDVATYNVKAFYYALHGKPEEVMEVMTEMEAAGVKPNTITYNFLMRSYFKSGKLEDAKVLYHSLAEKGCSADASTYKHMLADVCAHGDFDAGLGIFKDSLKRRKVPDFRTMKGLVEGLAKGGRVVDAKEVIAEVKKIFPENLLSGWKKVEKELGLDSDSGETPQSKVTSGETVAEVRPGAAEVEALELEGSAAEESAVSEESSDDEASVPEASSSEEVPQGRA</sequence>
<dbReference type="PANTHER" id="PTHR47937">
    <property type="entry name" value="PLASTID TRANSCRIPTIONALLY ACTIVE CHROMOSOME 2-LIKE PROTEIN"/>
    <property type="match status" value="1"/>
</dbReference>
<gene>
    <name evidence="5" type="ORF">NCGR_LOCUS33968</name>
</gene>
<feature type="compositionally biased region" description="Acidic residues" evidence="4">
    <location>
        <begin position="442"/>
        <end position="453"/>
    </location>
</feature>
<keyword evidence="1" id="KW-0677">Repeat</keyword>
<keyword evidence="6" id="KW-1185">Reference proteome</keyword>
<dbReference type="InterPro" id="IPR011990">
    <property type="entry name" value="TPR-like_helical_dom_sf"/>
</dbReference>
<evidence type="ECO:0000256" key="1">
    <source>
        <dbReference type="ARBA" id="ARBA00022737"/>
    </source>
</evidence>
<dbReference type="Pfam" id="PF13041">
    <property type="entry name" value="PPR_2"/>
    <property type="match status" value="2"/>
</dbReference>
<feature type="repeat" description="PPR" evidence="3">
    <location>
        <begin position="212"/>
        <end position="246"/>
    </location>
</feature>
<evidence type="ECO:0000313" key="6">
    <source>
        <dbReference type="Proteomes" id="UP000604825"/>
    </source>
</evidence>
<dbReference type="AlphaFoldDB" id="A0A811PQV4"/>
<accession>A0A811PQV4</accession>
<protein>
    <recommendedName>
        <fullName evidence="7">Pentatricopeptide repeat-containing protein</fullName>
    </recommendedName>
</protein>